<gene>
    <name evidence="4" type="primary">101889473</name>
    <name evidence="6 7" type="synonym">LOC101889473</name>
</gene>
<dbReference type="RefSeq" id="XP_058977630.1">
    <property type="nucleotide sequence ID" value="XM_059121647.1"/>
</dbReference>
<dbReference type="VEuPathDB" id="VectorBase:MDOMA2_006193"/>
<evidence type="ECO:0000259" key="3">
    <source>
        <dbReference type="PROSITE" id="PS51269"/>
    </source>
</evidence>
<feature type="domain" description="COMM" evidence="3">
    <location>
        <begin position="129"/>
        <end position="201"/>
    </location>
</feature>
<accession>A0A1I8N913</accession>
<evidence type="ECO:0000313" key="4">
    <source>
        <dbReference type="EnsemblMetazoa" id="MDOA012820-PC"/>
    </source>
</evidence>
<name>A0A1I8N913_MUSDO</name>
<protein>
    <recommendedName>
        <fullName evidence="1">COMM domain-containing protein 3</fullName>
    </recommendedName>
</protein>
<evidence type="ECO:0000256" key="1">
    <source>
        <dbReference type="ARBA" id="ARBA00016548"/>
    </source>
</evidence>
<proteinExistence type="inferred from homology"/>
<dbReference type="GeneID" id="101889473"/>
<dbReference type="InterPro" id="IPR037355">
    <property type="entry name" value="COMMD3"/>
</dbReference>
<dbReference type="CDD" id="cd04751">
    <property type="entry name" value="Commd3"/>
    <property type="match status" value="1"/>
</dbReference>
<evidence type="ECO:0000313" key="7">
    <source>
        <dbReference type="RefSeq" id="XP_058977630.1"/>
    </source>
</evidence>
<keyword evidence="5" id="KW-1185">Reference proteome</keyword>
<dbReference type="RefSeq" id="XP_011291471.1">
    <property type="nucleotide sequence ID" value="XM_011293169.2"/>
</dbReference>
<evidence type="ECO:0000256" key="2">
    <source>
        <dbReference type="ARBA" id="ARBA00093469"/>
    </source>
</evidence>
<dbReference type="PANTHER" id="PTHR31159">
    <property type="entry name" value="COMM DOMAIN-CONTAINING PROTEIN 3"/>
    <property type="match status" value="1"/>
</dbReference>
<dbReference type="PROSITE" id="PS51269">
    <property type="entry name" value="COMM"/>
    <property type="match status" value="1"/>
</dbReference>
<evidence type="ECO:0000313" key="5">
    <source>
        <dbReference type="Proteomes" id="UP001652621"/>
    </source>
</evidence>
<dbReference type="PANTHER" id="PTHR31159:SF1">
    <property type="entry name" value="COMM DOMAIN-CONTAINING PROTEIN 3"/>
    <property type="match status" value="1"/>
</dbReference>
<dbReference type="Pfam" id="PF07258">
    <property type="entry name" value="COMM_domain"/>
    <property type="match status" value="1"/>
</dbReference>
<dbReference type="VEuPathDB" id="VectorBase:MDOA012820"/>
<dbReference type="InterPro" id="IPR017920">
    <property type="entry name" value="COMM"/>
</dbReference>
<dbReference type="KEGG" id="mde:101889473"/>
<dbReference type="OrthoDB" id="1917519at2759"/>
<comment type="similarity">
    <text evidence="2">Belongs to the COMM domain-containing protein 3 family.</text>
</comment>
<evidence type="ECO:0000313" key="6">
    <source>
        <dbReference type="RefSeq" id="XP_011291471.1"/>
    </source>
</evidence>
<sequence>MDPSALKTNVISLPSNVIEGLKHLGTMDFDTARKLIGNTIKLTLHPQATLQPIPEIYATNSTRAKQSEYAVCSLFSLATKHCLSEFELRQLLEEIELSGVTIDELIKTYVDNKNSLILRHLQIGHSFPHVTDLQWRIVADVKSSTAGKSSGEPGFYINMGRFNQNSDGERETVVEFVCNTEELQLLINKLKEIERHCEKWSNESP</sequence>
<dbReference type="Proteomes" id="UP001652621">
    <property type="component" value="Unplaced"/>
</dbReference>
<dbReference type="AlphaFoldDB" id="A0A1I8N913"/>
<dbReference type="STRING" id="7370.A0A1I8N913"/>
<organism evidence="4">
    <name type="scientific">Musca domestica</name>
    <name type="common">House fly</name>
    <dbReference type="NCBI Taxonomy" id="7370"/>
    <lineage>
        <taxon>Eukaryota</taxon>
        <taxon>Metazoa</taxon>
        <taxon>Ecdysozoa</taxon>
        <taxon>Arthropoda</taxon>
        <taxon>Hexapoda</taxon>
        <taxon>Insecta</taxon>
        <taxon>Pterygota</taxon>
        <taxon>Neoptera</taxon>
        <taxon>Endopterygota</taxon>
        <taxon>Diptera</taxon>
        <taxon>Brachycera</taxon>
        <taxon>Muscomorpha</taxon>
        <taxon>Muscoidea</taxon>
        <taxon>Muscidae</taxon>
        <taxon>Musca</taxon>
    </lineage>
</organism>
<dbReference type="GO" id="GO:0006814">
    <property type="term" value="P:sodium ion transport"/>
    <property type="evidence" value="ECO:0007669"/>
    <property type="project" value="InterPro"/>
</dbReference>
<reference evidence="7" key="2">
    <citation type="submission" date="2025-05" db="UniProtKB">
        <authorList>
            <consortium name="RefSeq"/>
        </authorList>
    </citation>
    <scope>IDENTIFICATION</scope>
    <source>
        <strain evidence="6 7">Aabys</strain>
        <tissue evidence="7">Whole body</tissue>
    </source>
</reference>
<reference evidence="4" key="1">
    <citation type="submission" date="2020-05" db="UniProtKB">
        <authorList>
            <consortium name="EnsemblMetazoa"/>
        </authorList>
    </citation>
    <scope>IDENTIFICATION</scope>
    <source>
        <strain evidence="4">Aabys</strain>
    </source>
</reference>
<dbReference type="EnsemblMetazoa" id="MDOA012820-RC">
    <property type="protein sequence ID" value="MDOA012820-PC"/>
    <property type="gene ID" value="MDOA012820"/>
</dbReference>